<dbReference type="InterPro" id="IPR017853">
    <property type="entry name" value="GH"/>
</dbReference>
<dbReference type="Proteomes" id="UP000632222">
    <property type="component" value="Unassembled WGS sequence"/>
</dbReference>
<reference evidence="2" key="1">
    <citation type="journal article" date="2019" name="Int. J. Syst. Evol. Microbiol.">
        <title>The Global Catalogue of Microorganisms (GCM) 10K type strain sequencing project: providing services to taxonomists for standard genome sequencing and annotation.</title>
        <authorList>
            <consortium name="The Broad Institute Genomics Platform"/>
            <consortium name="The Broad Institute Genome Sequencing Center for Infectious Disease"/>
            <person name="Wu L."/>
            <person name="Ma J."/>
        </authorList>
    </citation>
    <scope>NUCLEOTIDE SEQUENCE [LARGE SCALE GENOMIC DNA]</scope>
    <source>
        <strain evidence="2">JCM 14370</strain>
    </source>
</reference>
<dbReference type="Gene3D" id="3.20.20.80">
    <property type="entry name" value="Glycosidases"/>
    <property type="match status" value="1"/>
</dbReference>
<protein>
    <submittedName>
        <fullName evidence="1">Glycoside hydrolase family 1</fullName>
    </submittedName>
</protein>
<evidence type="ECO:0000313" key="1">
    <source>
        <dbReference type="EMBL" id="GGJ33220.1"/>
    </source>
</evidence>
<dbReference type="PANTHER" id="PTHR12631">
    <property type="entry name" value="ALPHA-L-IDURONIDASE"/>
    <property type="match status" value="1"/>
</dbReference>
<keyword evidence="2" id="KW-1185">Reference proteome</keyword>
<accession>A0ABQ2CYG7</accession>
<dbReference type="InterPro" id="IPR051923">
    <property type="entry name" value="Glycosyl_Hydrolase_39"/>
</dbReference>
<dbReference type="InterPro" id="IPR001360">
    <property type="entry name" value="Glyco_hydro_1"/>
</dbReference>
<dbReference type="RefSeq" id="WP_189002479.1">
    <property type="nucleotide sequence ID" value="NZ_BMOD01000005.1"/>
</dbReference>
<organism evidence="1 2">
    <name type="scientific">Deinococcus roseus</name>
    <dbReference type="NCBI Taxonomy" id="392414"/>
    <lineage>
        <taxon>Bacteria</taxon>
        <taxon>Thermotogati</taxon>
        <taxon>Deinococcota</taxon>
        <taxon>Deinococci</taxon>
        <taxon>Deinococcales</taxon>
        <taxon>Deinococcaceae</taxon>
        <taxon>Deinococcus</taxon>
    </lineage>
</organism>
<dbReference type="EMBL" id="BMOD01000005">
    <property type="protein sequence ID" value="GGJ33220.1"/>
    <property type="molecule type" value="Genomic_DNA"/>
</dbReference>
<dbReference type="GO" id="GO:0016787">
    <property type="term" value="F:hydrolase activity"/>
    <property type="evidence" value="ECO:0007669"/>
    <property type="project" value="UniProtKB-KW"/>
</dbReference>
<dbReference type="SUPFAM" id="SSF51445">
    <property type="entry name" value="(Trans)glycosidases"/>
    <property type="match status" value="1"/>
</dbReference>
<name>A0ABQ2CYG7_9DEIO</name>
<dbReference type="PANTHER" id="PTHR12631:SF10">
    <property type="entry name" value="BETA-XYLOSIDASE-LIKE PROTEIN-RELATED"/>
    <property type="match status" value="1"/>
</dbReference>
<gene>
    <name evidence="1" type="ORF">GCM10008938_19370</name>
</gene>
<keyword evidence="1" id="KW-0378">Hydrolase</keyword>
<dbReference type="Pfam" id="PF00232">
    <property type="entry name" value="Glyco_hydro_1"/>
    <property type="match status" value="1"/>
</dbReference>
<sequence length="411" mass="47047">MSTFWWGVGIENTSMPDMGVNELLMTDHQNHWREDLQKAKDLGVQFIRHGLPWDMQHPEKDRYDWSWTDQVISEMQALGLTPIWDLIHFGTPAWLENGFLNPDYPAELARYARDFAARYPQITLFTPFNEPYICAFFRGGNGTWPPYGTSARTFVDLLVPIIESIRQTVQSIQQVNPSAQFWLNDGADGFRALDAGVQSLADELTQYRFIALDVLLGKANVDSWTAKFLLQNGVSQNWLDSFLEAPVQIDMIGLDYYPGSEHVIFTPRGPKPASDWGRRTDYRLDADSTPPGLGETLRLYHQRYQKPVYVAETSSDRDQQEWLNYSTSEVARVRAEGIEVVAYTWWPFFDHIDWNTGLTELTGHVCPSGLYHLHNMQRRPGPVQEAFKSLIQHPPADTGHRTFPFCPGVTS</sequence>
<comment type="caution">
    <text evidence="1">The sequence shown here is derived from an EMBL/GenBank/DDBJ whole genome shotgun (WGS) entry which is preliminary data.</text>
</comment>
<evidence type="ECO:0000313" key="2">
    <source>
        <dbReference type="Proteomes" id="UP000632222"/>
    </source>
</evidence>
<proteinExistence type="predicted"/>